<protein>
    <submittedName>
        <fullName evidence="1">Uncharacterized protein</fullName>
    </submittedName>
</protein>
<evidence type="ECO:0000313" key="2">
    <source>
        <dbReference type="Proteomes" id="UP000012329"/>
    </source>
</evidence>
<proteinExistence type="predicted"/>
<sequence>MTLNFTEIIVVEFLFRKLHYEYFLSEIKFLQNCLKLIFYNSYVESILELKIMNIQ</sequence>
<comment type="caution">
    <text evidence="1">The sequence shown here is derived from an EMBL/GenBank/DDBJ whole genome shotgun (WGS) entry which is preliminary data.</text>
</comment>
<organism evidence="1 2">
    <name type="scientific">Leptospira interrogans str. 2002000626</name>
    <dbReference type="NCBI Taxonomy" id="996803"/>
    <lineage>
        <taxon>Bacteria</taxon>
        <taxon>Pseudomonadati</taxon>
        <taxon>Spirochaetota</taxon>
        <taxon>Spirochaetia</taxon>
        <taxon>Leptospirales</taxon>
        <taxon>Leptospiraceae</taxon>
        <taxon>Leptospira</taxon>
    </lineage>
</organism>
<dbReference type="EMBL" id="AFJL02000171">
    <property type="protein sequence ID" value="EMY03712.1"/>
    <property type="molecule type" value="Genomic_DNA"/>
</dbReference>
<accession>A0A829CU51</accession>
<dbReference type="AlphaFoldDB" id="A0A829CU51"/>
<evidence type="ECO:0000313" key="1">
    <source>
        <dbReference type="EMBL" id="EMY03712.1"/>
    </source>
</evidence>
<gene>
    <name evidence="1" type="ORF">LEP1GSC029_3234</name>
</gene>
<dbReference type="Proteomes" id="UP000012329">
    <property type="component" value="Unassembled WGS sequence"/>
</dbReference>
<reference evidence="1 2" key="1">
    <citation type="submission" date="2013-02" db="EMBL/GenBank/DDBJ databases">
        <authorList>
            <person name="Harkins D.M."/>
            <person name="Durkin A.S."/>
            <person name="Brinkac L.M."/>
            <person name="Haft D.H."/>
            <person name="Selengut J.D."/>
            <person name="Sanka R."/>
            <person name="DePew J."/>
            <person name="Purushe J."/>
            <person name="Whelen A.C."/>
            <person name="Vinetz J.M."/>
            <person name="Sutton G.G."/>
            <person name="Nierman W.C."/>
            <person name="Fouts D.E."/>
        </authorList>
    </citation>
    <scope>NUCLEOTIDE SEQUENCE [LARGE SCALE GENOMIC DNA]</scope>
    <source>
        <strain evidence="1 2">2002000626</strain>
    </source>
</reference>
<name>A0A829CU51_LEPIR</name>